<sequence>MRIQHLYIICVLLFTCCVQQIGMAQQQHHKKQLVQGIVLDHLRKPLEGATVFIENSPIYAVTDSKGSFKLYLKEGKHSLSCSFVGFTKQVIEIEVSAQTPSISFNLVLDKSTSLDEVEVSAKSLLQNVKESAYNVVAIDAQQMANTTADLADVLETASGVKIRRTGGVGSNASISLNGFSGRHVKIFMDGMPMQGFGSAFQINNIPVNLAERIEIYKGVVPIELGADALGGAINIVTNNKPQTNVDASYSYGSFNTHKSNVNVNYTGKSGFTFRLNAFQNYSDNNYKVKTYLLNLDTGVYSDEPQWFKRFHDRYHNETVIAKVGFVNKSWADLFLIGGTLGNEDNQVQNSALMKIAFGGVERNAKTRMATMQYRKKNVFIKHLDITANANYSSVKNNSLDTLARQYNWAGDYKTKSSSGEAAYTLSEFNNTSSTARFNAVYNPSKKHHFSLNNTWSKFVRNSDNATEVLDNTSSSASLDKISIKNVLGAAYNYRPNDIWNVSAFGKYYYVDVTGPVNVNGNDDPNHASYELYSTNYNVEGYGATASYLLAKDLQLKGSYEKTYRLPSQNELFGDELIEAGDASLKAEHSNNINANITYQRTFAKKHDFFITTGFIYRNTQDYIRRVIEERYGGAYYTNHGKVKTIGFDAELQYVFNKRLVIGGNATYQSVTNREKYTTNNTIALNYEDRMPNVPYLFGNGQVSYQLLNVFHNKKNRLQFQYNLNYTHEFFRYWESYGSSNSKITIPTQLSHDFSATLSLKNGMYNISLETQNFTNELLYDNYSLQKPGRSFAIKLRYYFIKTN</sequence>
<keyword evidence="4 10" id="KW-0812">Transmembrane</keyword>
<keyword evidence="9 10" id="KW-0998">Cell outer membrane</keyword>
<gene>
    <name evidence="14" type="ORF">SAMN05216480_1186</name>
</gene>
<dbReference type="InterPro" id="IPR036942">
    <property type="entry name" value="Beta-barrel_TonB_sf"/>
</dbReference>
<evidence type="ECO:0000256" key="10">
    <source>
        <dbReference type="PROSITE-ProRule" id="PRU01360"/>
    </source>
</evidence>
<dbReference type="Pfam" id="PF13715">
    <property type="entry name" value="CarbopepD_reg_2"/>
    <property type="match status" value="1"/>
</dbReference>
<comment type="subcellular location">
    <subcellularLocation>
        <location evidence="1 10">Cell outer membrane</location>
        <topology evidence="1 10">Multi-pass membrane protein</topology>
    </subcellularLocation>
</comment>
<evidence type="ECO:0000256" key="4">
    <source>
        <dbReference type="ARBA" id="ARBA00022692"/>
    </source>
</evidence>
<evidence type="ECO:0000313" key="15">
    <source>
        <dbReference type="Proteomes" id="UP000199138"/>
    </source>
</evidence>
<evidence type="ECO:0000256" key="8">
    <source>
        <dbReference type="ARBA" id="ARBA00023170"/>
    </source>
</evidence>
<dbReference type="Gene3D" id="2.40.170.20">
    <property type="entry name" value="TonB-dependent receptor, beta-barrel domain"/>
    <property type="match status" value="1"/>
</dbReference>
<evidence type="ECO:0000256" key="6">
    <source>
        <dbReference type="ARBA" id="ARBA00023077"/>
    </source>
</evidence>
<keyword evidence="2 10" id="KW-0813">Transport</keyword>
<comment type="similarity">
    <text evidence="10 11">Belongs to the TonB-dependent receptor family.</text>
</comment>
<name>A0A1I7IMC7_9FLAO</name>
<dbReference type="PANTHER" id="PTHR30069">
    <property type="entry name" value="TONB-DEPENDENT OUTER MEMBRANE RECEPTOR"/>
    <property type="match status" value="1"/>
</dbReference>
<dbReference type="InterPro" id="IPR012910">
    <property type="entry name" value="Plug_dom"/>
</dbReference>
<dbReference type="SUPFAM" id="SSF49464">
    <property type="entry name" value="Carboxypeptidase regulatory domain-like"/>
    <property type="match status" value="1"/>
</dbReference>
<feature type="domain" description="TonB-dependent receptor-like beta-barrel" evidence="12">
    <location>
        <begin position="359"/>
        <end position="760"/>
    </location>
</feature>
<dbReference type="InterPro" id="IPR000531">
    <property type="entry name" value="Beta-barrel_TonB"/>
</dbReference>
<keyword evidence="5" id="KW-0732">Signal</keyword>
<evidence type="ECO:0000256" key="5">
    <source>
        <dbReference type="ARBA" id="ARBA00022729"/>
    </source>
</evidence>
<dbReference type="STRING" id="1224947.SAMN05216480_1186"/>
<protein>
    <submittedName>
        <fullName evidence="14">Outer membrane receptor proteins, mostly Fe transport</fullName>
    </submittedName>
</protein>
<dbReference type="InterPro" id="IPR008969">
    <property type="entry name" value="CarboxyPept-like_regulatory"/>
</dbReference>
<keyword evidence="15" id="KW-1185">Reference proteome</keyword>
<proteinExistence type="inferred from homology"/>
<evidence type="ECO:0000256" key="11">
    <source>
        <dbReference type="RuleBase" id="RU003357"/>
    </source>
</evidence>
<evidence type="ECO:0000256" key="7">
    <source>
        <dbReference type="ARBA" id="ARBA00023136"/>
    </source>
</evidence>
<evidence type="ECO:0000256" key="2">
    <source>
        <dbReference type="ARBA" id="ARBA00022448"/>
    </source>
</evidence>
<dbReference type="GO" id="GO:0009279">
    <property type="term" value="C:cell outer membrane"/>
    <property type="evidence" value="ECO:0007669"/>
    <property type="project" value="UniProtKB-SubCell"/>
</dbReference>
<keyword evidence="8 14" id="KW-0675">Receptor</keyword>
<dbReference type="GO" id="GO:0015344">
    <property type="term" value="F:siderophore uptake transmembrane transporter activity"/>
    <property type="evidence" value="ECO:0007669"/>
    <property type="project" value="TreeGrafter"/>
</dbReference>
<feature type="domain" description="TonB-dependent receptor plug" evidence="13">
    <location>
        <begin position="128"/>
        <end position="232"/>
    </location>
</feature>
<evidence type="ECO:0000313" key="14">
    <source>
        <dbReference type="EMBL" id="SFU74101.1"/>
    </source>
</evidence>
<dbReference type="PANTHER" id="PTHR30069:SF29">
    <property type="entry name" value="HEMOGLOBIN AND HEMOGLOBIN-HAPTOGLOBIN-BINDING PROTEIN 1-RELATED"/>
    <property type="match status" value="1"/>
</dbReference>
<dbReference type="InterPro" id="IPR037066">
    <property type="entry name" value="Plug_dom_sf"/>
</dbReference>
<accession>A0A1I7IMC7</accession>
<organism evidence="14 15">
    <name type="scientific">Pustulibacterium marinum</name>
    <dbReference type="NCBI Taxonomy" id="1224947"/>
    <lineage>
        <taxon>Bacteria</taxon>
        <taxon>Pseudomonadati</taxon>
        <taxon>Bacteroidota</taxon>
        <taxon>Flavobacteriia</taxon>
        <taxon>Flavobacteriales</taxon>
        <taxon>Flavobacteriaceae</taxon>
        <taxon>Pustulibacterium</taxon>
    </lineage>
</organism>
<dbReference type="Pfam" id="PF07715">
    <property type="entry name" value="Plug"/>
    <property type="match status" value="1"/>
</dbReference>
<dbReference type="Gene3D" id="2.60.40.1120">
    <property type="entry name" value="Carboxypeptidase-like, regulatory domain"/>
    <property type="match status" value="1"/>
</dbReference>
<dbReference type="EMBL" id="FPBK01000018">
    <property type="protein sequence ID" value="SFU74101.1"/>
    <property type="molecule type" value="Genomic_DNA"/>
</dbReference>
<dbReference type="AlphaFoldDB" id="A0A1I7IMC7"/>
<reference evidence="14 15" key="1">
    <citation type="submission" date="2016-10" db="EMBL/GenBank/DDBJ databases">
        <authorList>
            <person name="de Groot N.N."/>
        </authorList>
    </citation>
    <scope>NUCLEOTIDE SEQUENCE [LARGE SCALE GENOMIC DNA]</scope>
    <source>
        <strain evidence="14 15">CGMCC 1.12333</strain>
    </source>
</reference>
<dbReference type="Pfam" id="PF00593">
    <property type="entry name" value="TonB_dep_Rec_b-barrel"/>
    <property type="match status" value="1"/>
</dbReference>
<dbReference type="Proteomes" id="UP000199138">
    <property type="component" value="Unassembled WGS sequence"/>
</dbReference>
<dbReference type="PROSITE" id="PS52016">
    <property type="entry name" value="TONB_DEPENDENT_REC_3"/>
    <property type="match status" value="1"/>
</dbReference>
<evidence type="ECO:0000256" key="1">
    <source>
        <dbReference type="ARBA" id="ARBA00004571"/>
    </source>
</evidence>
<dbReference type="SUPFAM" id="SSF56935">
    <property type="entry name" value="Porins"/>
    <property type="match status" value="1"/>
</dbReference>
<evidence type="ECO:0000259" key="12">
    <source>
        <dbReference type="Pfam" id="PF00593"/>
    </source>
</evidence>
<dbReference type="GO" id="GO:0044718">
    <property type="term" value="P:siderophore transmembrane transport"/>
    <property type="evidence" value="ECO:0007669"/>
    <property type="project" value="TreeGrafter"/>
</dbReference>
<evidence type="ECO:0000256" key="9">
    <source>
        <dbReference type="ARBA" id="ARBA00023237"/>
    </source>
</evidence>
<keyword evidence="6 11" id="KW-0798">TonB box</keyword>
<evidence type="ECO:0000256" key="3">
    <source>
        <dbReference type="ARBA" id="ARBA00022452"/>
    </source>
</evidence>
<evidence type="ECO:0000259" key="13">
    <source>
        <dbReference type="Pfam" id="PF07715"/>
    </source>
</evidence>
<keyword evidence="3 10" id="KW-1134">Transmembrane beta strand</keyword>
<dbReference type="Gene3D" id="2.170.130.10">
    <property type="entry name" value="TonB-dependent receptor, plug domain"/>
    <property type="match status" value="1"/>
</dbReference>
<dbReference type="InterPro" id="IPR039426">
    <property type="entry name" value="TonB-dep_rcpt-like"/>
</dbReference>
<keyword evidence="7 10" id="KW-0472">Membrane</keyword>